<organism evidence="3 4">
    <name type="scientific">Virgibacillus alimentarius</name>
    <dbReference type="NCBI Taxonomy" id="698769"/>
    <lineage>
        <taxon>Bacteria</taxon>
        <taxon>Bacillati</taxon>
        <taxon>Bacillota</taxon>
        <taxon>Bacilli</taxon>
        <taxon>Bacillales</taxon>
        <taxon>Bacillaceae</taxon>
        <taxon>Virgibacillus</taxon>
    </lineage>
</organism>
<dbReference type="Pfam" id="PF09581">
    <property type="entry name" value="Spore_III_AF"/>
    <property type="match status" value="1"/>
</dbReference>
<evidence type="ECO:0000313" key="4">
    <source>
        <dbReference type="Proteomes" id="UP001519294"/>
    </source>
</evidence>
<dbReference type="Proteomes" id="UP001519294">
    <property type="component" value="Unassembled WGS sequence"/>
</dbReference>
<keyword evidence="4" id="KW-1185">Reference proteome</keyword>
<dbReference type="InterPro" id="IPR014245">
    <property type="entry name" value="Spore_III_AF"/>
</dbReference>
<dbReference type="NCBIfam" id="TIGR02896">
    <property type="entry name" value="spore_III_AF"/>
    <property type="match status" value="1"/>
</dbReference>
<evidence type="ECO:0000256" key="2">
    <source>
        <dbReference type="SAM" id="Phobius"/>
    </source>
</evidence>
<feature type="coiled-coil region" evidence="1">
    <location>
        <begin position="62"/>
        <end position="96"/>
    </location>
</feature>
<accession>A0ABS4S7U9</accession>
<evidence type="ECO:0000313" key="3">
    <source>
        <dbReference type="EMBL" id="MBP2256477.1"/>
    </source>
</evidence>
<protein>
    <submittedName>
        <fullName evidence="3">Stage III sporulation protein AF</fullName>
    </submittedName>
</protein>
<dbReference type="EMBL" id="JAGIKX010000001">
    <property type="protein sequence ID" value="MBP2256477.1"/>
    <property type="molecule type" value="Genomic_DNA"/>
</dbReference>
<gene>
    <name evidence="3" type="ORF">J2Z81_000409</name>
</gene>
<proteinExistence type="predicted"/>
<evidence type="ECO:0000256" key="1">
    <source>
        <dbReference type="SAM" id="Coils"/>
    </source>
</evidence>
<keyword evidence="1" id="KW-0175">Coiled coil</keyword>
<reference evidence="3 4" key="1">
    <citation type="submission" date="2021-03" db="EMBL/GenBank/DDBJ databases">
        <title>Genomic Encyclopedia of Type Strains, Phase IV (KMG-IV): sequencing the most valuable type-strain genomes for metagenomic binning, comparative biology and taxonomic classification.</title>
        <authorList>
            <person name="Goeker M."/>
        </authorList>
    </citation>
    <scope>NUCLEOTIDE SEQUENCE [LARGE SCALE GENOMIC DNA]</scope>
    <source>
        <strain evidence="3 4">DSM 25790</strain>
    </source>
</reference>
<sequence length="207" mass="24270">MDVITQWVTQIIVFILLATIIDLIIPATSMKKYIKLVVGLILILIFLKPVFYLFNINIHQSLETAYSQLYEEEMENQDIENQIKMQKNEIQASQDAYILEEMTVQLKNLAKDPLREIHQAEITDIQFEFSKKEKVSYEDLEKVIVYLQELKNGEGEVNTVENIQINTEEPLEDEKDEQMIEEMEALLRDTWDLNNKKLKIIWEGGTS</sequence>
<keyword evidence="2" id="KW-0472">Membrane</keyword>
<comment type="caution">
    <text evidence="3">The sequence shown here is derived from an EMBL/GenBank/DDBJ whole genome shotgun (WGS) entry which is preliminary data.</text>
</comment>
<dbReference type="RefSeq" id="WP_029270031.1">
    <property type="nucleotide sequence ID" value="NZ_JAGIKX010000001.1"/>
</dbReference>
<keyword evidence="2" id="KW-1133">Transmembrane helix</keyword>
<name>A0ABS4S7U9_9BACI</name>
<feature type="transmembrane region" description="Helical" evidence="2">
    <location>
        <begin position="6"/>
        <end position="24"/>
    </location>
</feature>
<keyword evidence="2" id="KW-0812">Transmembrane</keyword>
<feature type="transmembrane region" description="Helical" evidence="2">
    <location>
        <begin position="36"/>
        <end position="54"/>
    </location>
</feature>